<gene>
    <name evidence="15" type="ORF">L484_017383</name>
</gene>
<accession>W9RTF0</accession>
<evidence type="ECO:0000256" key="2">
    <source>
        <dbReference type="ARBA" id="ARBA00006270"/>
    </source>
</evidence>
<dbReference type="InterPro" id="IPR005225">
    <property type="entry name" value="Small_GTP-bd"/>
</dbReference>
<dbReference type="PRINTS" id="PR00449">
    <property type="entry name" value="RASTRNSFRMNG"/>
</dbReference>
<dbReference type="GO" id="GO:0000301">
    <property type="term" value="P:retrograde transport, vesicle recycling within Golgi"/>
    <property type="evidence" value="ECO:0007669"/>
    <property type="project" value="TreeGrafter"/>
</dbReference>
<feature type="region of interest" description="Disordered" evidence="14">
    <location>
        <begin position="214"/>
        <end position="544"/>
    </location>
</feature>
<evidence type="ECO:0000256" key="10">
    <source>
        <dbReference type="ARBA" id="ARBA00023288"/>
    </source>
</evidence>
<dbReference type="NCBIfam" id="TIGR00231">
    <property type="entry name" value="small_GTP"/>
    <property type="match status" value="1"/>
</dbReference>
<keyword evidence="8" id="KW-0342">GTP-binding</keyword>
<feature type="compositionally biased region" description="Low complexity" evidence="14">
    <location>
        <begin position="511"/>
        <end position="529"/>
    </location>
</feature>
<feature type="compositionally biased region" description="Low complexity" evidence="14">
    <location>
        <begin position="388"/>
        <end position="399"/>
    </location>
</feature>
<dbReference type="GO" id="GO:0005525">
    <property type="term" value="F:GTP binding"/>
    <property type="evidence" value="ECO:0007669"/>
    <property type="project" value="UniProtKB-KW"/>
</dbReference>
<dbReference type="GO" id="GO:0007030">
    <property type="term" value="P:Golgi organization"/>
    <property type="evidence" value="ECO:0007669"/>
    <property type="project" value="InterPro"/>
</dbReference>
<sequence>MDDSFDEDCDYLFKAVLIGDSAVGKSNLLSRFAKNEFRLDSKPTIGVEFAYRNIKVGDKLIKAQIWDTAGQERFRAITSSYYRGALGALLVYDITRQNTFENVKKWLAELRQFGKPDMVVVLVGNKSDLGQKSREVSEEEGRNVAEKEGLCFMETSALENLNVEDAFLHMITKIHEITTQKSLQAKMANDHHTFTNLQASKQINIHIDHEIDQQAAESLRKGEKSPVEGLNLDSPTKTGGTVSLKDQLKKKTQENNDYHGKLRIDPSLSVLSTSNKKNESYNLPKEVVGTPKSSPKPRTTLTDSDWTQLLSSPTQPAISAATPGRSSGAAGIRGLRKDGRRQSGVTSVSSASEVERNQKINGVSKSVGKMGNVERNKVNGKANNGDESGFSDSASRSSSVKLQSDGKYSKGRELGNEEVGVSPFVKTKDKGNEDEGRTFGSENLALKASLQSINDNSTPEMVSASRKVDVASDTKMQMANGGDRLGSTITGKREFSNVTSRSSTSDDLKRGSSSMSYGSSDSDSDSGSSFESEVEREREERRQRREQILAEKAAAKALEAIKERENVVARLEGEKQSLEKILEEETKQQAQEASKLQITMMETMEAVELEKQKHNNTRMEVLARLAKLETANADLARSLAIVQWNLELEVNRVAELRQQIEIKEVNREELRRRIANIHQTGTSLKKLTALKGAELEREILEAEYSLLTDKIGKLKDQAKKLEENIEMTRKGMEEPTEVEFELKRRLDQMTDHLIQKQAQVEALSSDKATILFRIEAVSKMLDENKSMAEFSGSSFGDLESGAWELSDSKLKPLIEEKIRSSRKHLHSLLQQCDAIFLAGAVFLRRNPTAKLWSLVYLLCLHFWVIYILMSHFQPSNESISGAVISLENINNTSGV</sequence>
<dbReference type="InterPro" id="IPR027417">
    <property type="entry name" value="P-loop_NTPase"/>
</dbReference>
<evidence type="ECO:0000256" key="9">
    <source>
        <dbReference type="ARBA" id="ARBA00023136"/>
    </source>
</evidence>
<keyword evidence="4" id="KW-0547">Nucleotide-binding</keyword>
<feature type="compositionally biased region" description="Polar residues" evidence="14">
    <location>
        <begin position="449"/>
        <end position="460"/>
    </location>
</feature>
<dbReference type="AlphaFoldDB" id="W9RTF0"/>
<feature type="compositionally biased region" description="Basic and acidic residues" evidence="14">
    <location>
        <begin position="246"/>
        <end position="264"/>
    </location>
</feature>
<keyword evidence="7 13" id="KW-0175">Coiled coil</keyword>
<feature type="coiled-coil region" evidence="13">
    <location>
        <begin position="646"/>
        <end position="731"/>
    </location>
</feature>
<dbReference type="PANTHER" id="PTHR13815">
    <property type="entry name" value="GOLGIN-84"/>
    <property type="match status" value="1"/>
</dbReference>
<dbReference type="CDD" id="cd01868">
    <property type="entry name" value="Rab11_like"/>
    <property type="match status" value="1"/>
</dbReference>
<feature type="compositionally biased region" description="Basic and acidic residues" evidence="14">
    <location>
        <begin position="533"/>
        <end position="544"/>
    </location>
</feature>
<dbReference type="Pfam" id="PF00071">
    <property type="entry name" value="Ras"/>
    <property type="match status" value="1"/>
</dbReference>
<evidence type="ECO:0000256" key="5">
    <source>
        <dbReference type="ARBA" id="ARBA00022989"/>
    </source>
</evidence>
<comment type="similarity">
    <text evidence="2">Belongs to the small GTPase superfamily. Rab family.</text>
</comment>
<dbReference type="EMBL" id="KE344582">
    <property type="protein sequence ID" value="EXB69105.1"/>
    <property type="molecule type" value="Genomic_DNA"/>
</dbReference>
<dbReference type="GO" id="GO:0003924">
    <property type="term" value="F:GTPase activity"/>
    <property type="evidence" value="ECO:0007669"/>
    <property type="project" value="InterPro"/>
</dbReference>
<dbReference type="GO" id="GO:0000139">
    <property type="term" value="C:Golgi membrane"/>
    <property type="evidence" value="ECO:0007669"/>
    <property type="project" value="UniProtKB-SubCell"/>
</dbReference>
<evidence type="ECO:0000256" key="3">
    <source>
        <dbReference type="ARBA" id="ARBA00022692"/>
    </source>
</evidence>
<dbReference type="PROSITE" id="PS51420">
    <property type="entry name" value="RHO"/>
    <property type="match status" value="1"/>
</dbReference>
<dbReference type="eggNOG" id="KOG0087">
    <property type="taxonomic scope" value="Eukaryota"/>
</dbReference>
<keyword evidence="3" id="KW-0812">Transmembrane</keyword>
<dbReference type="SMART" id="SM00175">
    <property type="entry name" value="RAB"/>
    <property type="match status" value="1"/>
</dbReference>
<keyword evidence="5" id="KW-1133">Transmembrane helix</keyword>
<evidence type="ECO:0000256" key="13">
    <source>
        <dbReference type="SAM" id="Coils"/>
    </source>
</evidence>
<evidence type="ECO:0000256" key="12">
    <source>
        <dbReference type="ARBA" id="ARBA00037868"/>
    </source>
</evidence>
<keyword evidence="6" id="KW-0333">Golgi apparatus</keyword>
<dbReference type="InterPro" id="IPR001806">
    <property type="entry name" value="Small_GTPase"/>
</dbReference>
<evidence type="ECO:0000256" key="4">
    <source>
        <dbReference type="ARBA" id="ARBA00022741"/>
    </source>
</evidence>
<dbReference type="InterPro" id="IPR019177">
    <property type="entry name" value="Golgin_subfamily_A_member_5"/>
</dbReference>
<feature type="compositionally biased region" description="Polar residues" evidence="14">
    <location>
        <begin position="291"/>
        <end position="317"/>
    </location>
</feature>
<dbReference type="PANTHER" id="PTHR13815:SF5">
    <property type="entry name" value="GOLGIN CANDIDATE 2"/>
    <property type="match status" value="1"/>
</dbReference>
<evidence type="ECO:0000313" key="15">
    <source>
        <dbReference type="EMBL" id="EXB69105.1"/>
    </source>
</evidence>
<comment type="subcellular location">
    <subcellularLocation>
        <location evidence="12">Endomembrane system</location>
        <topology evidence="12">Lipid-anchor</topology>
    </subcellularLocation>
    <subcellularLocation>
        <location evidence="1">Golgi apparatus membrane</location>
    </subcellularLocation>
</comment>
<evidence type="ECO:0000313" key="16">
    <source>
        <dbReference type="Proteomes" id="UP000030645"/>
    </source>
</evidence>
<dbReference type="Gene3D" id="3.40.50.300">
    <property type="entry name" value="P-loop containing nucleotide triphosphate hydrolases"/>
    <property type="match status" value="1"/>
</dbReference>
<evidence type="ECO:0000256" key="1">
    <source>
        <dbReference type="ARBA" id="ARBA00004394"/>
    </source>
</evidence>
<dbReference type="PROSITE" id="PS51421">
    <property type="entry name" value="RAS"/>
    <property type="match status" value="1"/>
</dbReference>
<keyword evidence="9" id="KW-0472">Membrane</keyword>
<dbReference type="GO" id="GO:0031985">
    <property type="term" value="C:Golgi cisterna"/>
    <property type="evidence" value="ECO:0007669"/>
    <property type="project" value="TreeGrafter"/>
</dbReference>
<keyword evidence="16" id="KW-1185">Reference proteome</keyword>
<evidence type="ECO:0000256" key="11">
    <source>
        <dbReference type="ARBA" id="ARBA00023289"/>
    </source>
</evidence>
<reference evidence="16" key="1">
    <citation type="submission" date="2013-01" db="EMBL/GenBank/DDBJ databases">
        <title>Draft Genome Sequence of a Mulberry Tree, Morus notabilis C.K. Schneid.</title>
        <authorList>
            <person name="He N."/>
            <person name="Zhao S."/>
        </authorList>
    </citation>
    <scope>NUCLEOTIDE SEQUENCE</scope>
</reference>
<feature type="compositionally biased region" description="Polar residues" evidence="14">
    <location>
        <begin position="343"/>
        <end position="352"/>
    </location>
</feature>
<dbReference type="SMART" id="SM00176">
    <property type="entry name" value="RAN"/>
    <property type="match status" value="1"/>
</dbReference>
<dbReference type="Proteomes" id="UP000030645">
    <property type="component" value="Unassembled WGS sequence"/>
</dbReference>
<dbReference type="SMART" id="SM00173">
    <property type="entry name" value="RAS"/>
    <property type="match status" value="1"/>
</dbReference>
<evidence type="ECO:0000256" key="14">
    <source>
        <dbReference type="SAM" id="MobiDB-lite"/>
    </source>
</evidence>
<feature type="compositionally biased region" description="Basic and acidic residues" evidence="14">
    <location>
        <begin position="214"/>
        <end position="226"/>
    </location>
</feature>
<organism evidence="15 16">
    <name type="scientific">Morus notabilis</name>
    <dbReference type="NCBI Taxonomy" id="981085"/>
    <lineage>
        <taxon>Eukaryota</taxon>
        <taxon>Viridiplantae</taxon>
        <taxon>Streptophyta</taxon>
        <taxon>Embryophyta</taxon>
        <taxon>Tracheophyta</taxon>
        <taxon>Spermatophyta</taxon>
        <taxon>Magnoliopsida</taxon>
        <taxon>eudicotyledons</taxon>
        <taxon>Gunneridae</taxon>
        <taxon>Pentapetalae</taxon>
        <taxon>rosids</taxon>
        <taxon>fabids</taxon>
        <taxon>Rosales</taxon>
        <taxon>Moraceae</taxon>
        <taxon>Moreae</taxon>
        <taxon>Morus</taxon>
    </lineage>
</organism>
<dbReference type="PROSITE" id="PS51419">
    <property type="entry name" value="RAB"/>
    <property type="match status" value="1"/>
</dbReference>
<dbReference type="SUPFAM" id="SSF52540">
    <property type="entry name" value="P-loop containing nucleoside triphosphate hydrolases"/>
    <property type="match status" value="1"/>
</dbReference>
<protein>
    <submittedName>
        <fullName evidence="15">Golgin candidate 2</fullName>
    </submittedName>
</protein>
<name>W9RTF0_9ROSA</name>
<dbReference type="FunFam" id="3.40.50.300:FF:000274">
    <property type="entry name" value="ras-related protein RABA5a"/>
    <property type="match status" value="1"/>
</dbReference>
<dbReference type="SMART" id="SM00174">
    <property type="entry name" value="RHO"/>
    <property type="match status" value="1"/>
</dbReference>
<dbReference type="Pfam" id="PF09787">
    <property type="entry name" value="Golgin_A5"/>
    <property type="match status" value="1"/>
</dbReference>
<feature type="compositionally biased region" description="Basic and acidic residues" evidence="14">
    <location>
        <begin position="426"/>
        <end position="437"/>
    </location>
</feature>
<proteinExistence type="inferred from homology"/>
<evidence type="ECO:0000256" key="7">
    <source>
        <dbReference type="ARBA" id="ARBA00023054"/>
    </source>
</evidence>
<evidence type="ECO:0000256" key="8">
    <source>
        <dbReference type="ARBA" id="ARBA00023134"/>
    </source>
</evidence>
<evidence type="ECO:0000256" key="6">
    <source>
        <dbReference type="ARBA" id="ARBA00023034"/>
    </source>
</evidence>
<keyword evidence="11" id="KW-0636">Prenylation</keyword>
<keyword evidence="10" id="KW-0449">Lipoprotein</keyword>